<dbReference type="CDD" id="cd00586">
    <property type="entry name" value="4HBT"/>
    <property type="match status" value="1"/>
</dbReference>
<gene>
    <name evidence="1" type="ORF">N7Z68_08105</name>
</gene>
<protein>
    <submittedName>
        <fullName evidence="1">Thioesterase family protein</fullName>
    </submittedName>
</protein>
<comment type="caution">
    <text evidence="1">The sequence shown here is derived from an EMBL/GenBank/DDBJ whole genome shotgun (WGS) entry which is preliminary data.</text>
</comment>
<sequence length="135" mass="15454">MTYSECQFVVETKNNHLSNVELIGYMDEARSVWYEFCISTGVEAVVVHLSTDFRKELFDQDQLNIRTQIARVGNTSFTLEQSVVDVHQQLVSKSEVVLTTIDIQTRQKVRVPDQVRELLQKDGTLPVKVDPSYCS</sequence>
<evidence type="ECO:0000313" key="2">
    <source>
        <dbReference type="Proteomes" id="UP001148125"/>
    </source>
</evidence>
<dbReference type="EMBL" id="JAOTPO010000004">
    <property type="protein sequence ID" value="MDE5413347.1"/>
    <property type="molecule type" value="Genomic_DNA"/>
</dbReference>
<keyword evidence="2" id="KW-1185">Reference proteome</keyword>
<dbReference type="Pfam" id="PF13279">
    <property type="entry name" value="4HBT_2"/>
    <property type="match status" value="1"/>
</dbReference>
<name>A0ABT5VD21_9BACI</name>
<organism evidence="1 2">
    <name type="scientific">Alkalihalobacterium chitinilyticum</name>
    <dbReference type="NCBI Taxonomy" id="2980103"/>
    <lineage>
        <taxon>Bacteria</taxon>
        <taxon>Bacillati</taxon>
        <taxon>Bacillota</taxon>
        <taxon>Bacilli</taxon>
        <taxon>Bacillales</taxon>
        <taxon>Bacillaceae</taxon>
        <taxon>Alkalihalobacterium</taxon>
    </lineage>
</organism>
<dbReference type="Proteomes" id="UP001148125">
    <property type="component" value="Unassembled WGS sequence"/>
</dbReference>
<dbReference type="SUPFAM" id="SSF54637">
    <property type="entry name" value="Thioesterase/thiol ester dehydrase-isomerase"/>
    <property type="match status" value="1"/>
</dbReference>
<evidence type="ECO:0000313" key="1">
    <source>
        <dbReference type="EMBL" id="MDE5413347.1"/>
    </source>
</evidence>
<accession>A0ABT5VD21</accession>
<reference evidence="1" key="1">
    <citation type="submission" date="2024-05" db="EMBL/GenBank/DDBJ databases">
        <title>Alkalihalobacillus sp. strain MEB203 novel alkaliphilic bacterium from Lonar Lake, India.</title>
        <authorList>
            <person name="Joshi A."/>
            <person name="Thite S."/>
            <person name="Mengade P."/>
        </authorList>
    </citation>
    <scope>NUCLEOTIDE SEQUENCE</scope>
    <source>
        <strain evidence="1">MEB 203</strain>
    </source>
</reference>
<dbReference type="InterPro" id="IPR029069">
    <property type="entry name" value="HotDog_dom_sf"/>
</dbReference>
<dbReference type="Gene3D" id="3.10.129.10">
    <property type="entry name" value="Hotdog Thioesterase"/>
    <property type="match status" value="1"/>
</dbReference>
<proteinExistence type="predicted"/>
<dbReference type="RefSeq" id="WP_275117964.1">
    <property type="nucleotide sequence ID" value="NZ_JAOTPO010000004.1"/>
</dbReference>